<reference evidence="1" key="1">
    <citation type="journal article" date="2020" name="mSystems">
        <title>Genome- and Community-Level Interaction Insights into Carbon Utilization and Element Cycling Functions of Hydrothermarchaeota in Hydrothermal Sediment.</title>
        <authorList>
            <person name="Zhou Z."/>
            <person name="Liu Y."/>
            <person name="Xu W."/>
            <person name="Pan J."/>
            <person name="Luo Z.H."/>
            <person name="Li M."/>
        </authorList>
    </citation>
    <scope>NUCLEOTIDE SEQUENCE [LARGE SCALE GENOMIC DNA]</scope>
    <source>
        <strain evidence="1">SpSt-16</strain>
    </source>
</reference>
<comment type="caution">
    <text evidence="1">The sequence shown here is derived from an EMBL/GenBank/DDBJ whole genome shotgun (WGS) entry which is preliminary data.</text>
</comment>
<dbReference type="Gene3D" id="1.10.10.10">
    <property type="entry name" value="Winged helix-like DNA-binding domain superfamily/Winged helix DNA-binding domain"/>
    <property type="match status" value="1"/>
</dbReference>
<evidence type="ECO:0000313" key="1">
    <source>
        <dbReference type="EMBL" id="HEW52977.1"/>
    </source>
</evidence>
<dbReference type="AlphaFoldDB" id="A0A7C2ZRN0"/>
<name>A0A7C2ZRN0_9CREN</name>
<dbReference type="EMBL" id="DSGT01000006">
    <property type="protein sequence ID" value="HEW52977.1"/>
    <property type="molecule type" value="Genomic_DNA"/>
</dbReference>
<accession>A0A7C2ZRN0</accession>
<dbReference type="InterPro" id="IPR036390">
    <property type="entry name" value="WH_DNA-bd_sf"/>
</dbReference>
<dbReference type="InterPro" id="IPR036388">
    <property type="entry name" value="WH-like_DNA-bd_sf"/>
</dbReference>
<dbReference type="SUPFAM" id="SSF46785">
    <property type="entry name" value="Winged helix' DNA-binding domain"/>
    <property type="match status" value="1"/>
</dbReference>
<organism evidence="1">
    <name type="scientific">Ignisphaera aggregans</name>
    <dbReference type="NCBI Taxonomy" id="334771"/>
    <lineage>
        <taxon>Archaea</taxon>
        <taxon>Thermoproteota</taxon>
        <taxon>Thermoprotei</taxon>
        <taxon>Desulfurococcales</taxon>
        <taxon>Desulfurococcaceae</taxon>
        <taxon>Ignisphaera</taxon>
    </lineage>
</organism>
<proteinExistence type="predicted"/>
<sequence length="77" mass="8904">MTSEPKLTPEEQRVYDLIKRETKSSGGIKQVLVRRHLELKDIDPKVVTQIVRKLIDMGLVEREVVNNGDKRYLCLKG</sequence>
<gene>
    <name evidence="1" type="ORF">ENO77_02235</name>
</gene>
<protein>
    <submittedName>
        <fullName evidence="1">MarR family transcriptional regulator</fullName>
    </submittedName>
</protein>